<dbReference type="InterPro" id="IPR023211">
    <property type="entry name" value="DNA_pol_palm_dom_sf"/>
</dbReference>
<gene>
    <name evidence="1" type="ORF">Tdes44962_MAKER09691</name>
</gene>
<protein>
    <submittedName>
        <fullName evidence="1">Uncharacterized protein</fullName>
    </submittedName>
</protein>
<sequence>MSINTRIDLSRGIDVDETEFEDGFVLEPKLRWHKGVVVIDRNSLYSSIMSKVGVSLDNGYS</sequence>
<dbReference type="Gene3D" id="3.90.1600.10">
    <property type="entry name" value="Palm domain of DNA polymerase"/>
    <property type="match status" value="1"/>
</dbReference>
<dbReference type="InterPro" id="IPR043502">
    <property type="entry name" value="DNA/RNA_pol_sf"/>
</dbReference>
<evidence type="ECO:0000313" key="1">
    <source>
        <dbReference type="EMBL" id="KAH9827497.1"/>
    </source>
</evidence>
<keyword evidence="2" id="KW-1185">Reference proteome</keyword>
<reference evidence="1 2" key="2">
    <citation type="journal article" date="2021" name="Curr. Genet.">
        <title>Genetic response to nitrogen starvation in the aggressive Eucalyptus foliar pathogen Teratosphaeria destructans.</title>
        <authorList>
            <person name="Havenga M."/>
            <person name="Wingfield B.D."/>
            <person name="Wingfield M.J."/>
            <person name="Dreyer L.L."/>
            <person name="Roets F."/>
            <person name="Aylward J."/>
        </authorList>
    </citation>
    <scope>NUCLEOTIDE SEQUENCE [LARGE SCALE GENOMIC DNA]</scope>
    <source>
        <strain evidence="1">CMW44962</strain>
    </source>
</reference>
<name>A0A9W7W253_9PEZI</name>
<dbReference type="Proteomes" id="UP001138500">
    <property type="component" value="Unassembled WGS sequence"/>
</dbReference>
<organism evidence="1 2">
    <name type="scientific">Teratosphaeria destructans</name>
    <dbReference type="NCBI Taxonomy" id="418781"/>
    <lineage>
        <taxon>Eukaryota</taxon>
        <taxon>Fungi</taxon>
        <taxon>Dikarya</taxon>
        <taxon>Ascomycota</taxon>
        <taxon>Pezizomycotina</taxon>
        <taxon>Dothideomycetes</taxon>
        <taxon>Dothideomycetidae</taxon>
        <taxon>Mycosphaerellales</taxon>
        <taxon>Teratosphaeriaceae</taxon>
        <taxon>Teratosphaeria</taxon>
    </lineage>
</organism>
<dbReference type="EMBL" id="RIBY02001874">
    <property type="protein sequence ID" value="KAH9827497.1"/>
    <property type="molecule type" value="Genomic_DNA"/>
</dbReference>
<evidence type="ECO:0000313" key="2">
    <source>
        <dbReference type="Proteomes" id="UP001138500"/>
    </source>
</evidence>
<dbReference type="SUPFAM" id="SSF56672">
    <property type="entry name" value="DNA/RNA polymerases"/>
    <property type="match status" value="1"/>
</dbReference>
<accession>A0A9W7W253</accession>
<dbReference type="OrthoDB" id="5426219at2759"/>
<reference evidence="1 2" key="1">
    <citation type="journal article" date="2018" name="IMA Fungus">
        <title>IMA Genome-F 10: Nine draft genome sequences of Claviceps purpurea s.lat., including C. arundinis, C. humidiphila, and C. cf. spartinae, pseudomolecules for the pitch canker pathogen Fusarium circinatum, draft genome of Davidsoniella eucalypti, Grosmannia galeiformis, Quambalaria eucalypti, and Teratosphaeria destructans.</title>
        <authorList>
            <person name="Wingfield B.D."/>
            <person name="Liu M."/>
            <person name="Nguyen H.D."/>
            <person name="Lane F.A."/>
            <person name="Morgan S.W."/>
            <person name="De Vos L."/>
            <person name="Wilken P.M."/>
            <person name="Duong T.A."/>
            <person name="Aylward J."/>
            <person name="Coetzee M.P."/>
            <person name="Dadej K."/>
            <person name="De Beer Z.W."/>
            <person name="Findlay W."/>
            <person name="Havenga M."/>
            <person name="Kolarik M."/>
            <person name="Menzies J.G."/>
            <person name="Naidoo K."/>
            <person name="Pochopski O."/>
            <person name="Shoukouhi P."/>
            <person name="Santana Q.C."/>
            <person name="Seifert K.A."/>
            <person name="Soal N."/>
            <person name="Steenkamp E.T."/>
            <person name="Tatham C.T."/>
            <person name="van der Nest M.A."/>
            <person name="Wingfield M.J."/>
        </authorList>
    </citation>
    <scope>NUCLEOTIDE SEQUENCE [LARGE SCALE GENOMIC DNA]</scope>
    <source>
        <strain evidence="1">CMW44962</strain>
    </source>
</reference>
<comment type="caution">
    <text evidence="1">The sequence shown here is derived from an EMBL/GenBank/DDBJ whole genome shotgun (WGS) entry which is preliminary data.</text>
</comment>
<proteinExistence type="predicted"/>
<dbReference type="AlphaFoldDB" id="A0A9W7W253"/>